<evidence type="ECO:0000313" key="3">
    <source>
        <dbReference type="EMBL" id="KAB2930729.1"/>
    </source>
</evidence>
<reference evidence="3 4" key="1">
    <citation type="submission" date="2019-10" db="EMBL/GenBank/DDBJ databases">
        <title>Extracellular Electron Transfer in a Candidatus Methanoperedens spp. Enrichment Culture.</title>
        <authorList>
            <person name="Berger S."/>
            <person name="Rangel Shaw D."/>
            <person name="Berben T."/>
            <person name="In 'T Zandt M."/>
            <person name="Frank J."/>
            <person name="Reimann J."/>
            <person name="Jetten M.S.M."/>
            <person name="Welte C.U."/>
        </authorList>
    </citation>
    <scope>NUCLEOTIDE SEQUENCE [LARGE SCALE GENOMIC DNA]</scope>
    <source>
        <strain evidence="3">SB12</strain>
    </source>
</reference>
<organism evidence="3 4">
    <name type="scientific">Leptonema illini</name>
    <dbReference type="NCBI Taxonomy" id="183"/>
    <lineage>
        <taxon>Bacteria</taxon>
        <taxon>Pseudomonadati</taxon>
        <taxon>Spirochaetota</taxon>
        <taxon>Spirochaetia</taxon>
        <taxon>Leptospirales</taxon>
        <taxon>Leptospiraceae</taxon>
        <taxon>Leptonema</taxon>
    </lineage>
</organism>
<evidence type="ECO:0000313" key="4">
    <source>
        <dbReference type="Proteomes" id="UP000460298"/>
    </source>
</evidence>
<dbReference type="InterPro" id="IPR011990">
    <property type="entry name" value="TPR-like_helical_dom_sf"/>
</dbReference>
<dbReference type="Gene3D" id="1.25.40.10">
    <property type="entry name" value="Tetratricopeptide repeat domain"/>
    <property type="match status" value="1"/>
</dbReference>
<feature type="chain" id="PRO_5032995191" evidence="2">
    <location>
        <begin position="20"/>
        <end position="235"/>
    </location>
</feature>
<keyword evidence="2" id="KW-0732">Signal</keyword>
<feature type="compositionally biased region" description="Basic and acidic residues" evidence="1">
    <location>
        <begin position="217"/>
        <end position="229"/>
    </location>
</feature>
<dbReference type="EMBL" id="WBUI01000018">
    <property type="protein sequence ID" value="KAB2930729.1"/>
    <property type="molecule type" value="Genomic_DNA"/>
</dbReference>
<accession>A0A833GZ65</accession>
<sequence length="235" mass="26126">MKRSAILLFSLVAVLRLHAQPAEGPEKSEQTERPAGPQKKEEKPFPVLSSVGLRNQSGEQLFQAQARADFALALELKDRRNYTSALRRFQDFRLLYPAHPQTAIVVGHIADIYERLSQPDRALAELRKYLKTFNGAPQASAQPLLARQADLEYRLGQWPQSIATYELLLAAFPASAEAELAGRRLAEMQAEPEPTESEGEKQPAPRTDNETTPGKAPKNDESSLDRLGEGLDIEN</sequence>
<evidence type="ECO:0000256" key="1">
    <source>
        <dbReference type="SAM" id="MobiDB-lite"/>
    </source>
</evidence>
<feature type="compositionally biased region" description="Basic and acidic residues" evidence="1">
    <location>
        <begin position="198"/>
        <end position="209"/>
    </location>
</feature>
<gene>
    <name evidence="3" type="ORF">F9K24_15955</name>
</gene>
<dbReference type="SUPFAM" id="SSF48452">
    <property type="entry name" value="TPR-like"/>
    <property type="match status" value="1"/>
</dbReference>
<evidence type="ECO:0000256" key="2">
    <source>
        <dbReference type="SAM" id="SignalP"/>
    </source>
</evidence>
<feature type="region of interest" description="Disordered" evidence="1">
    <location>
        <begin position="186"/>
        <end position="235"/>
    </location>
</feature>
<proteinExistence type="predicted"/>
<comment type="caution">
    <text evidence="3">The sequence shown here is derived from an EMBL/GenBank/DDBJ whole genome shotgun (WGS) entry which is preliminary data.</text>
</comment>
<name>A0A833GZ65_9LEPT</name>
<feature type="compositionally biased region" description="Basic and acidic residues" evidence="1">
    <location>
        <begin position="24"/>
        <end position="44"/>
    </location>
</feature>
<dbReference type="AlphaFoldDB" id="A0A833GZ65"/>
<feature type="region of interest" description="Disordered" evidence="1">
    <location>
        <begin position="21"/>
        <end position="45"/>
    </location>
</feature>
<dbReference type="Proteomes" id="UP000460298">
    <property type="component" value="Unassembled WGS sequence"/>
</dbReference>
<feature type="signal peptide" evidence="2">
    <location>
        <begin position="1"/>
        <end position="19"/>
    </location>
</feature>
<protein>
    <submittedName>
        <fullName evidence="3">Tetratricopeptide repeat protein</fullName>
    </submittedName>
</protein>